<feature type="region of interest" description="Disordered" evidence="12">
    <location>
        <begin position="103"/>
        <end position="127"/>
    </location>
</feature>
<dbReference type="Proteomes" id="UP000672097">
    <property type="component" value="Unassembled WGS sequence"/>
</dbReference>
<dbReference type="Gene3D" id="3.30.200.70">
    <property type="match status" value="1"/>
</dbReference>
<comment type="function">
    <text evidence="11">A protein kinase that phosphorylates Ser and Thr residues. Probably acts to suppress the effects of stress linked to accumulation of reactive oxygen species. Probably involved in the extracytoplasmic stress response.</text>
</comment>
<proteinExistence type="inferred from homology"/>
<evidence type="ECO:0000256" key="8">
    <source>
        <dbReference type="ARBA" id="ARBA00022840"/>
    </source>
</evidence>
<dbReference type="EMBL" id="JAGQDG010000009">
    <property type="protein sequence ID" value="MBQ0937760.1"/>
    <property type="molecule type" value="Genomic_DNA"/>
</dbReference>
<evidence type="ECO:0000256" key="4">
    <source>
        <dbReference type="ARBA" id="ARBA00022679"/>
    </source>
</evidence>
<dbReference type="Gene3D" id="1.10.510.10">
    <property type="entry name" value="Transferase(Phosphotransferase) domain 1"/>
    <property type="match status" value="1"/>
</dbReference>
<feature type="domain" description="Aminoglycoside phosphotransferase" evidence="13">
    <location>
        <begin position="37"/>
        <end position="300"/>
    </location>
</feature>
<feature type="active site" description="Proton acceptor" evidence="11">
    <location>
        <position position="242"/>
    </location>
</feature>
<dbReference type="PANTHER" id="PTHR39573">
    <property type="entry name" value="STRESS RESPONSE KINASE A"/>
    <property type="match status" value="1"/>
</dbReference>
<dbReference type="EC" id="2.7.11.1" evidence="11"/>
<dbReference type="HAMAP" id="MF_01497">
    <property type="entry name" value="SrkA_kinase"/>
    <property type="match status" value="1"/>
</dbReference>
<feature type="active site" evidence="11">
    <location>
        <position position="263"/>
    </location>
</feature>
<dbReference type="InterPro" id="IPR011009">
    <property type="entry name" value="Kinase-like_dom_sf"/>
</dbReference>
<keyword evidence="7 11" id="KW-0418">Kinase</keyword>
<evidence type="ECO:0000256" key="6">
    <source>
        <dbReference type="ARBA" id="ARBA00022741"/>
    </source>
</evidence>
<accession>A0ABS5E2V7</accession>
<comment type="catalytic activity">
    <reaction evidence="11">
        <text>L-threonyl-[protein] + ATP = O-phospho-L-threonyl-[protein] + ADP + H(+)</text>
        <dbReference type="Rhea" id="RHEA:46608"/>
        <dbReference type="Rhea" id="RHEA-COMP:11060"/>
        <dbReference type="Rhea" id="RHEA-COMP:11605"/>
        <dbReference type="ChEBI" id="CHEBI:15378"/>
        <dbReference type="ChEBI" id="CHEBI:30013"/>
        <dbReference type="ChEBI" id="CHEBI:30616"/>
        <dbReference type="ChEBI" id="CHEBI:61977"/>
        <dbReference type="ChEBI" id="CHEBI:456216"/>
        <dbReference type="EC" id="2.7.11.1"/>
    </reaction>
</comment>
<evidence type="ECO:0000259" key="13">
    <source>
        <dbReference type="Pfam" id="PF01636"/>
    </source>
</evidence>
<reference evidence="14 15" key="1">
    <citation type="submission" date="2021-04" db="EMBL/GenBank/DDBJ databases">
        <title>The genome sequence of type strain Ideonella paludis KCTC 32238.</title>
        <authorList>
            <person name="Liu Y."/>
        </authorList>
    </citation>
    <scope>NUCLEOTIDE SEQUENCE [LARGE SCALE GENOMIC DNA]</scope>
    <source>
        <strain evidence="14 15">KCTC 32238</strain>
    </source>
</reference>
<feature type="binding site" evidence="11">
    <location>
        <position position="247"/>
    </location>
    <ligand>
        <name>Mg(2+)</name>
        <dbReference type="ChEBI" id="CHEBI:18420"/>
    </ligand>
</feature>
<keyword evidence="9 11" id="KW-0460">Magnesium</keyword>
<keyword evidence="3 11" id="KW-0597">Phosphoprotein</keyword>
<keyword evidence="4 11" id="KW-0808">Transferase</keyword>
<evidence type="ECO:0000256" key="11">
    <source>
        <dbReference type="HAMAP-Rule" id="MF_01497"/>
    </source>
</evidence>
<evidence type="ECO:0000256" key="3">
    <source>
        <dbReference type="ARBA" id="ARBA00022553"/>
    </source>
</evidence>
<organism evidence="14 15">
    <name type="scientific">Ideonella paludis</name>
    <dbReference type="NCBI Taxonomy" id="1233411"/>
    <lineage>
        <taxon>Bacteria</taxon>
        <taxon>Pseudomonadati</taxon>
        <taxon>Pseudomonadota</taxon>
        <taxon>Betaproteobacteria</taxon>
        <taxon>Burkholderiales</taxon>
        <taxon>Sphaerotilaceae</taxon>
        <taxon>Ideonella</taxon>
    </lineage>
</organism>
<evidence type="ECO:0000256" key="7">
    <source>
        <dbReference type="ARBA" id="ARBA00022777"/>
    </source>
</evidence>
<comment type="cofactor">
    <cofactor evidence="11">
        <name>Mg(2+)</name>
        <dbReference type="ChEBI" id="CHEBI:18420"/>
    </cofactor>
</comment>
<dbReference type="GO" id="GO:0004674">
    <property type="term" value="F:protein serine/threonine kinase activity"/>
    <property type="evidence" value="ECO:0007669"/>
    <property type="project" value="UniProtKB-KW"/>
</dbReference>
<name>A0ABS5E2V7_9BURK</name>
<comment type="catalytic activity">
    <reaction evidence="11">
        <text>L-seryl-[protein] + ATP = O-phospho-L-seryl-[protein] + ADP + H(+)</text>
        <dbReference type="Rhea" id="RHEA:17989"/>
        <dbReference type="Rhea" id="RHEA-COMP:9863"/>
        <dbReference type="Rhea" id="RHEA-COMP:11604"/>
        <dbReference type="ChEBI" id="CHEBI:15378"/>
        <dbReference type="ChEBI" id="CHEBI:29999"/>
        <dbReference type="ChEBI" id="CHEBI:30616"/>
        <dbReference type="ChEBI" id="CHEBI:83421"/>
        <dbReference type="ChEBI" id="CHEBI:456216"/>
        <dbReference type="EC" id="2.7.11.1"/>
    </reaction>
</comment>
<sequence>MSTPTDTSTPYARLGPDTVLDALNAAGLPADGRLLQLNSYENRVWQAPLDDGRVVVVKFYRPGRWTDAQILEEHAFTAGLAAADLPVLAPLALQADGHDKRLRVSQAQAPAPDAFDEEAPRTPQPTLGHFNDELSGAGAWRFAVCERRVGRAAELEEPEVLARMGRLLARLHGVGSRSRFAHRRTLDSQTFGHAARARLMDGGFVRPETEGAWISASAQALDLVDQAFARHEGLRHLRLHGDCHSGNVLWRAEGEHAGPNFVDFDDCCMGPAIQDLWMLLPGERSAVEAALYHLLDGYRDFREFDDRELLLIEPLRTLRMIHHSAWLAERWSDPAFPQAFPWFASPAYWSQQTTELREQIERMQQTT</sequence>
<feature type="binding site" evidence="11">
    <location>
        <position position="263"/>
    </location>
    <ligand>
        <name>Mg(2+)</name>
        <dbReference type="ChEBI" id="CHEBI:18420"/>
    </ligand>
</feature>
<dbReference type="InterPro" id="IPR002575">
    <property type="entry name" value="Aminoglycoside_PTrfase"/>
</dbReference>
<evidence type="ECO:0000256" key="9">
    <source>
        <dbReference type="ARBA" id="ARBA00022842"/>
    </source>
</evidence>
<evidence type="ECO:0000313" key="14">
    <source>
        <dbReference type="EMBL" id="MBQ0937760.1"/>
    </source>
</evidence>
<keyword evidence="6 11" id="KW-0547">Nucleotide-binding</keyword>
<feature type="site" description="ATP" evidence="11">
    <location>
        <position position="39"/>
    </location>
</feature>
<dbReference type="Pfam" id="PF01636">
    <property type="entry name" value="APH"/>
    <property type="match status" value="1"/>
</dbReference>
<dbReference type="SUPFAM" id="SSF56112">
    <property type="entry name" value="Protein kinase-like (PK-like)"/>
    <property type="match status" value="1"/>
</dbReference>
<evidence type="ECO:0000256" key="1">
    <source>
        <dbReference type="ARBA" id="ARBA00022490"/>
    </source>
</evidence>
<keyword evidence="5 11" id="KW-0479">Metal-binding</keyword>
<keyword evidence="2 11" id="KW-0723">Serine/threonine-protein kinase</keyword>
<dbReference type="Gene3D" id="1.20.1270.170">
    <property type="match status" value="1"/>
</dbReference>
<dbReference type="RefSeq" id="WP_210811430.1">
    <property type="nucleotide sequence ID" value="NZ_JAGQDG010000009.1"/>
</dbReference>
<protein>
    <recommendedName>
        <fullName evidence="11">Stress response kinase A</fullName>
        <ecNumber evidence="11">2.7.11.1</ecNumber>
    </recommendedName>
    <alternativeName>
        <fullName evidence="11">Serine/threonine-protein kinase SrkA</fullName>
    </alternativeName>
</protein>
<keyword evidence="10 11" id="KW-0346">Stress response</keyword>
<evidence type="ECO:0000313" key="15">
    <source>
        <dbReference type="Proteomes" id="UP000672097"/>
    </source>
</evidence>
<evidence type="ECO:0000256" key="10">
    <source>
        <dbReference type="ARBA" id="ARBA00023016"/>
    </source>
</evidence>
<keyword evidence="1 11" id="KW-0963">Cytoplasm</keyword>
<dbReference type="NCBIfam" id="NF008738">
    <property type="entry name" value="PRK11768.1"/>
    <property type="match status" value="1"/>
</dbReference>
<keyword evidence="8 11" id="KW-0067">ATP-binding</keyword>
<comment type="caution">
    <text evidence="14">The sequence shown here is derived from an EMBL/GenBank/DDBJ whole genome shotgun (WGS) entry which is preliminary data.</text>
</comment>
<evidence type="ECO:0000256" key="2">
    <source>
        <dbReference type="ARBA" id="ARBA00022527"/>
    </source>
</evidence>
<gene>
    <name evidence="11" type="primary">srkA</name>
    <name evidence="14" type="ORF">KAK11_20715</name>
</gene>
<dbReference type="InterPro" id="IPR032882">
    <property type="entry name" value="SrkA/RdoA"/>
</dbReference>
<comment type="similarity">
    <text evidence="11">Belongs to the SrkA/RdoA protein kinase family.</text>
</comment>
<dbReference type="PANTHER" id="PTHR39573:SF1">
    <property type="entry name" value="STRESS RESPONSE KINASE A"/>
    <property type="match status" value="1"/>
</dbReference>
<evidence type="ECO:0000256" key="5">
    <source>
        <dbReference type="ARBA" id="ARBA00022723"/>
    </source>
</evidence>
<comment type="subunit">
    <text evidence="11">Monomer.</text>
</comment>
<keyword evidence="15" id="KW-1185">Reference proteome</keyword>
<evidence type="ECO:0000256" key="12">
    <source>
        <dbReference type="SAM" id="MobiDB-lite"/>
    </source>
</evidence>
<comment type="subcellular location">
    <subcellularLocation>
        <location evidence="11">Cytoplasm</location>
    </subcellularLocation>
</comment>